<dbReference type="EMBL" id="KZ819216">
    <property type="protein sequence ID" value="PWY97180.1"/>
    <property type="molecule type" value="Genomic_DNA"/>
</dbReference>
<accession>A0A317XIT5</accession>
<dbReference type="InParanoid" id="A0A317XIT5"/>
<evidence type="ECO:0000313" key="2">
    <source>
        <dbReference type="Proteomes" id="UP000246740"/>
    </source>
</evidence>
<organism evidence="1 2">
    <name type="scientific">Testicularia cyperi</name>
    <dbReference type="NCBI Taxonomy" id="1882483"/>
    <lineage>
        <taxon>Eukaryota</taxon>
        <taxon>Fungi</taxon>
        <taxon>Dikarya</taxon>
        <taxon>Basidiomycota</taxon>
        <taxon>Ustilaginomycotina</taxon>
        <taxon>Ustilaginomycetes</taxon>
        <taxon>Ustilaginales</taxon>
        <taxon>Anthracoideaceae</taxon>
        <taxon>Testicularia</taxon>
    </lineage>
</organism>
<sequence length="113" mass="12679">MRTAAWNTVGFCNGKVVSEAAPGPGVGSPAHFAERQPLLHSQTKPGRPSRKAVCGHRHLFIFYFYFYFSTPFGADITLPHGSSTLRPWRLISLAARPYRAVRRRQAHPINTFL</sequence>
<name>A0A317XIT5_9BASI</name>
<protein>
    <submittedName>
        <fullName evidence="1">Uncharacterized protein</fullName>
    </submittedName>
</protein>
<dbReference type="AlphaFoldDB" id="A0A317XIT5"/>
<keyword evidence="2" id="KW-1185">Reference proteome</keyword>
<reference evidence="1 2" key="1">
    <citation type="journal article" date="2018" name="Mol. Biol. Evol.">
        <title>Broad Genomic Sampling Reveals a Smut Pathogenic Ancestry of the Fungal Clade Ustilaginomycotina.</title>
        <authorList>
            <person name="Kijpornyongpan T."/>
            <person name="Mondo S.J."/>
            <person name="Barry K."/>
            <person name="Sandor L."/>
            <person name="Lee J."/>
            <person name="Lipzen A."/>
            <person name="Pangilinan J."/>
            <person name="LaButti K."/>
            <person name="Hainaut M."/>
            <person name="Henrissat B."/>
            <person name="Grigoriev I.V."/>
            <person name="Spatafora J.W."/>
            <person name="Aime M.C."/>
        </authorList>
    </citation>
    <scope>NUCLEOTIDE SEQUENCE [LARGE SCALE GENOMIC DNA]</scope>
    <source>
        <strain evidence="1 2">MCA 3645</strain>
    </source>
</reference>
<evidence type="ECO:0000313" key="1">
    <source>
        <dbReference type="EMBL" id="PWY97180.1"/>
    </source>
</evidence>
<dbReference type="Proteomes" id="UP000246740">
    <property type="component" value="Unassembled WGS sequence"/>
</dbReference>
<proteinExistence type="predicted"/>
<gene>
    <name evidence="1" type="ORF">BCV70DRAFT_71287</name>
</gene>